<dbReference type="PANTHER" id="PTHR24421">
    <property type="entry name" value="NITRATE/NITRITE SENSOR PROTEIN NARX-RELATED"/>
    <property type="match status" value="1"/>
</dbReference>
<dbReference type="NCBIfam" id="NF047322">
    <property type="entry name" value="HK_morpho_MacS"/>
    <property type="match status" value="1"/>
</dbReference>
<keyword evidence="1" id="KW-0808">Transferase</keyword>
<dbReference type="GO" id="GO:0000160">
    <property type="term" value="P:phosphorelay signal transduction system"/>
    <property type="evidence" value="ECO:0007669"/>
    <property type="project" value="UniProtKB-KW"/>
</dbReference>
<dbReference type="SUPFAM" id="SSF55874">
    <property type="entry name" value="ATPase domain of HSP90 chaperone/DNA topoisomerase II/histidine kinase"/>
    <property type="match status" value="1"/>
</dbReference>
<dbReference type="AlphaFoldDB" id="A0A420XQN4"/>
<keyword evidence="8" id="KW-1185">Reference proteome</keyword>
<dbReference type="Gene3D" id="3.30.565.10">
    <property type="entry name" value="Histidine kinase-like ATPase, C-terminal domain"/>
    <property type="match status" value="1"/>
</dbReference>
<keyword evidence="3" id="KW-0902">Two-component regulatory system</keyword>
<dbReference type="Pfam" id="PF02518">
    <property type="entry name" value="HATPase_c"/>
    <property type="match status" value="1"/>
</dbReference>
<reference evidence="7 8" key="1">
    <citation type="submission" date="2018-10" db="EMBL/GenBank/DDBJ databases">
        <title>Genomic Encyclopedia of Archaeal and Bacterial Type Strains, Phase II (KMG-II): from individual species to whole genera.</title>
        <authorList>
            <person name="Goeker M."/>
        </authorList>
    </citation>
    <scope>NUCLEOTIDE SEQUENCE [LARGE SCALE GENOMIC DNA]</scope>
    <source>
        <strain evidence="7 8">RP-AC37</strain>
    </source>
</reference>
<dbReference type="GO" id="GO:0016301">
    <property type="term" value="F:kinase activity"/>
    <property type="evidence" value="ECO:0007669"/>
    <property type="project" value="UniProtKB-KW"/>
</dbReference>
<dbReference type="CDD" id="cd16917">
    <property type="entry name" value="HATPase_UhpB-NarQ-NarX-like"/>
    <property type="match status" value="1"/>
</dbReference>
<evidence type="ECO:0000313" key="7">
    <source>
        <dbReference type="EMBL" id="RKS75621.1"/>
    </source>
</evidence>
<dbReference type="InterPro" id="IPR003594">
    <property type="entry name" value="HATPase_dom"/>
</dbReference>
<sequence length="362" mass="37068">MLWRAVAAYRVVAWVYAVVLLARADGDYAHPLGAWLVLAALGAWSAVAPLAYAVRRGPALGIDLAAALGSIAVTGVLDTHERVVSGAQTLPVVWPAAAVISWGLALGWAGGLGSAVAVGVVGVLERGELAQQTVHNAVLLCVTGSILGYAASIQREAQRQLSSARAAEAALAERERLGRVVHDGVLQVLALTARRAATADDPDLTALAAEAEAQERALRRLVSGVVGASSATGTDLAARLAALASDDVDVAVPPVAVQVCPAVADELEAAVRAALDNVRVHAGPGAHAWLLLEETAEEVVVSVRDDGPGFAPGRLDEAEQAGRMGVRSSIVGRLRDLGGSARIEAAPGFGTEVELVVPKAAR</sequence>
<protein>
    <submittedName>
        <fullName evidence="7">Signal transduction histidine kinase</fullName>
    </submittedName>
</protein>
<feature type="transmembrane region" description="Helical" evidence="4">
    <location>
        <begin position="136"/>
        <end position="153"/>
    </location>
</feature>
<proteinExistence type="predicted"/>
<gene>
    <name evidence="7" type="ORF">CLV35_2098</name>
</gene>
<evidence type="ECO:0000259" key="5">
    <source>
        <dbReference type="Pfam" id="PF02518"/>
    </source>
</evidence>
<feature type="domain" description="DUF5931" evidence="6">
    <location>
        <begin position="2"/>
        <end position="161"/>
    </location>
</feature>
<feature type="transmembrane region" description="Helical" evidence="4">
    <location>
        <begin position="32"/>
        <end position="52"/>
    </location>
</feature>
<evidence type="ECO:0000256" key="4">
    <source>
        <dbReference type="SAM" id="Phobius"/>
    </source>
</evidence>
<keyword evidence="4" id="KW-1133">Transmembrane helix</keyword>
<dbReference type="Pfam" id="PF19354">
    <property type="entry name" value="DUF5931"/>
    <property type="match status" value="1"/>
</dbReference>
<keyword evidence="2 7" id="KW-0418">Kinase</keyword>
<evidence type="ECO:0000256" key="2">
    <source>
        <dbReference type="ARBA" id="ARBA00022777"/>
    </source>
</evidence>
<dbReference type="InterPro" id="IPR045975">
    <property type="entry name" value="DUF5931"/>
</dbReference>
<name>A0A420XQN4_9ACTN</name>
<dbReference type="InParanoid" id="A0A420XQN4"/>
<feature type="domain" description="Histidine kinase/HSP90-like ATPase" evidence="5">
    <location>
        <begin position="264"/>
        <end position="360"/>
    </location>
</feature>
<keyword evidence="4" id="KW-0472">Membrane</keyword>
<organism evidence="7 8">
    <name type="scientific">Motilibacter peucedani</name>
    <dbReference type="NCBI Taxonomy" id="598650"/>
    <lineage>
        <taxon>Bacteria</taxon>
        <taxon>Bacillati</taxon>
        <taxon>Actinomycetota</taxon>
        <taxon>Actinomycetes</taxon>
        <taxon>Motilibacterales</taxon>
        <taxon>Motilibacteraceae</taxon>
        <taxon>Motilibacter</taxon>
    </lineage>
</organism>
<dbReference type="Proteomes" id="UP000281955">
    <property type="component" value="Unassembled WGS sequence"/>
</dbReference>
<feature type="transmembrane region" description="Helical" evidence="4">
    <location>
        <begin position="97"/>
        <end position="124"/>
    </location>
</feature>
<dbReference type="InterPro" id="IPR050482">
    <property type="entry name" value="Sensor_HK_TwoCompSys"/>
</dbReference>
<evidence type="ECO:0000259" key="6">
    <source>
        <dbReference type="Pfam" id="PF19354"/>
    </source>
</evidence>
<dbReference type="InterPro" id="IPR036890">
    <property type="entry name" value="HATPase_C_sf"/>
</dbReference>
<feature type="transmembrane region" description="Helical" evidence="4">
    <location>
        <begin position="59"/>
        <end position="77"/>
    </location>
</feature>
<comment type="caution">
    <text evidence="7">The sequence shown here is derived from an EMBL/GenBank/DDBJ whole genome shotgun (WGS) entry which is preliminary data.</text>
</comment>
<accession>A0A420XQN4</accession>
<keyword evidence="4" id="KW-0812">Transmembrane</keyword>
<evidence type="ECO:0000313" key="8">
    <source>
        <dbReference type="Proteomes" id="UP000281955"/>
    </source>
</evidence>
<dbReference type="EMBL" id="RBWV01000011">
    <property type="protein sequence ID" value="RKS75621.1"/>
    <property type="molecule type" value="Genomic_DNA"/>
</dbReference>
<dbReference type="PANTHER" id="PTHR24421:SF61">
    <property type="entry name" value="OXYGEN SENSOR HISTIDINE KINASE NREB"/>
    <property type="match status" value="1"/>
</dbReference>
<evidence type="ECO:0000256" key="1">
    <source>
        <dbReference type="ARBA" id="ARBA00022679"/>
    </source>
</evidence>
<feature type="transmembrane region" description="Helical" evidence="4">
    <location>
        <begin position="7"/>
        <end position="26"/>
    </location>
</feature>
<evidence type="ECO:0000256" key="3">
    <source>
        <dbReference type="ARBA" id="ARBA00023012"/>
    </source>
</evidence>